<evidence type="ECO:0000313" key="3">
    <source>
        <dbReference type="Proteomes" id="UP001208570"/>
    </source>
</evidence>
<evidence type="ECO:0000256" key="1">
    <source>
        <dbReference type="SAM" id="MobiDB-lite"/>
    </source>
</evidence>
<feature type="compositionally biased region" description="Basic and acidic residues" evidence="1">
    <location>
        <begin position="320"/>
        <end position="334"/>
    </location>
</feature>
<dbReference type="AlphaFoldDB" id="A0AAD9JN25"/>
<organism evidence="2 3">
    <name type="scientific">Paralvinella palmiformis</name>
    <dbReference type="NCBI Taxonomy" id="53620"/>
    <lineage>
        <taxon>Eukaryota</taxon>
        <taxon>Metazoa</taxon>
        <taxon>Spiralia</taxon>
        <taxon>Lophotrochozoa</taxon>
        <taxon>Annelida</taxon>
        <taxon>Polychaeta</taxon>
        <taxon>Sedentaria</taxon>
        <taxon>Canalipalpata</taxon>
        <taxon>Terebellida</taxon>
        <taxon>Terebelliformia</taxon>
        <taxon>Alvinellidae</taxon>
        <taxon>Paralvinella</taxon>
    </lineage>
</organism>
<reference evidence="2" key="1">
    <citation type="journal article" date="2023" name="Mol. Biol. Evol.">
        <title>Third-Generation Sequencing Reveals the Adaptive Role of the Epigenome in Three Deep-Sea Polychaetes.</title>
        <authorList>
            <person name="Perez M."/>
            <person name="Aroh O."/>
            <person name="Sun Y."/>
            <person name="Lan Y."/>
            <person name="Juniper S.K."/>
            <person name="Young C.R."/>
            <person name="Angers B."/>
            <person name="Qian P.Y."/>
        </authorList>
    </citation>
    <scope>NUCLEOTIDE SEQUENCE</scope>
    <source>
        <strain evidence="2">P08H-3</strain>
    </source>
</reference>
<feature type="region of interest" description="Disordered" evidence="1">
    <location>
        <begin position="217"/>
        <end position="273"/>
    </location>
</feature>
<feature type="compositionally biased region" description="Polar residues" evidence="1">
    <location>
        <begin position="250"/>
        <end position="260"/>
    </location>
</feature>
<feature type="region of interest" description="Disordered" evidence="1">
    <location>
        <begin position="287"/>
        <end position="334"/>
    </location>
</feature>
<protein>
    <submittedName>
        <fullName evidence="2">Uncharacterized protein</fullName>
    </submittedName>
</protein>
<feature type="compositionally biased region" description="Polar residues" evidence="1">
    <location>
        <begin position="300"/>
        <end position="311"/>
    </location>
</feature>
<proteinExistence type="predicted"/>
<sequence length="334" mass="37945">MRKWRYLQRHASFGSRLRIKHRAKEEAVDQEIVDELKVEEQTIKVVKELLKKAKGKKNDKRKVLVKRKKSGIKNRPVVFGSLHSRPTSAEYMWDVFGKQDKPGSKHLLMHQILGSIFEELGVQLVPLVPLISEPCCVMLEDLRAKLKATRLQMLAESQRVLQHESKIYNYERDLERKESLIIKQSLKLDEYQLKYKPDSHDAVKSYKKIVESIPIAQKPGKENKPIKGKDAKDISRASPDSTTKGKKQLVNVTSSSSEYQCSLPGPILSGKSKKKTVSISSNVTVCSGNTREHVQLGDVDSTQSESGTQGKQKGKHTHHNVVEVKYDEPQCKQQ</sequence>
<accession>A0AAD9JN25</accession>
<keyword evidence="3" id="KW-1185">Reference proteome</keyword>
<dbReference type="EMBL" id="JAODUP010000223">
    <property type="protein sequence ID" value="KAK2156027.1"/>
    <property type="molecule type" value="Genomic_DNA"/>
</dbReference>
<gene>
    <name evidence="2" type="ORF">LSH36_223g00002</name>
</gene>
<evidence type="ECO:0000313" key="2">
    <source>
        <dbReference type="EMBL" id="KAK2156027.1"/>
    </source>
</evidence>
<dbReference type="Proteomes" id="UP001208570">
    <property type="component" value="Unassembled WGS sequence"/>
</dbReference>
<name>A0AAD9JN25_9ANNE</name>
<comment type="caution">
    <text evidence="2">The sequence shown here is derived from an EMBL/GenBank/DDBJ whole genome shotgun (WGS) entry which is preliminary data.</text>
</comment>
<feature type="compositionally biased region" description="Basic and acidic residues" evidence="1">
    <location>
        <begin position="219"/>
        <end position="235"/>
    </location>
</feature>